<dbReference type="GO" id="GO:0030301">
    <property type="term" value="P:cholesterol transport"/>
    <property type="evidence" value="ECO:0007669"/>
    <property type="project" value="TreeGrafter"/>
</dbReference>
<dbReference type="GO" id="GO:0099044">
    <property type="term" value="P:vesicle tethering to endoplasmic reticulum"/>
    <property type="evidence" value="ECO:0007669"/>
    <property type="project" value="TreeGrafter"/>
</dbReference>
<dbReference type="GO" id="GO:0015485">
    <property type="term" value="F:cholesterol binding"/>
    <property type="evidence" value="ECO:0007669"/>
    <property type="project" value="TreeGrafter"/>
</dbReference>
<protein>
    <recommendedName>
        <fullName evidence="3">START domain-containing protein</fullName>
    </recommendedName>
</protein>
<feature type="transmembrane region" description="Helical" evidence="2">
    <location>
        <begin position="1078"/>
        <end position="1099"/>
    </location>
</feature>
<dbReference type="PANTHER" id="PTHR46121:SF1">
    <property type="entry name" value="STARD3 N-TERMINAL-LIKE PROTEIN"/>
    <property type="match status" value="1"/>
</dbReference>
<dbReference type="PANTHER" id="PTHR46121">
    <property type="entry name" value="STEROIDOGENIC ACUTE REGULATORY PROTEIN-LIKE"/>
    <property type="match status" value="1"/>
</dbReference>
<dbReference type="InterPro" id="IPR002913">
    <property type="entry name" value="START_lipid-bd_dom"/>
</dbReference>
<comment type="caution">
    <text evidence="4">The sequence shown here is derived from an EMBL/GenBank/DDBJ whole genome shotgun (WGS) entry which is preliminary data.</text>
</comment>
<dbReference type="GO" id="GO:0031902">
    <property type="term" value="C:late endosome membrane"/>
    <property type="evidence" value="ECO:0007669"/>
    <property type="project" value="TreeGrafter"/>
</dbReference>
<reference evidence="5" key="1">
    <citation type="journal article" date="2023" name="Commun. Biol.">
        <title>Genome analysis of Parmales, the sister group of diatoms, reveals the evolutionary specialization of diatoms from phago-mixotrophs to photoautotrophs.</title>
        <authorList>
            <person name="Ban H."/>
            <person name="Sato S."/>
            <person name="Yoshikawa S."/>
            <person name="Yamada K."/>
            <person name="Nakamura Y."/>
            <person name="Ichinomiya M."/>
            <person name="Sato N."/>
            <person name="Blanc-Mathieu R."/>
            <person name="Endo H."/>
            <person name="Kuwata A."/>
            <person name="Ogata H."/>
        </authorList>
    </citation>
    <scope>NUCLEOTIDE SEQUENCE [LARGE SCALE GENOMIC DNA]</scope>
    <source>
        <strain evidence="5">NIES 3700</strain>
    </source>
</reference>
<accession>A0A9W7A2R1</accession>
<evidence type="ECO:0000313" key="4">
    <source>
        <dbReference type="EMBL" id="GMH60295.1"/>
    </source>
</evidence>
<evidence type="ECO:0000256" key="2">
    <source>
        <dbReference type="SAM" id="Phobius"/>
    </source>
</evidence>
<feature type="transmembrane region" description="Helical" evidence="2">
    <location>
        <begin position="802"/>
        <end position="823"/>
    </location>
</feature>
<keyword evidence="2" id="KW-0812">Transmembrane</keyword>
<feature type="transmembrane region" description="Helical" evidence="2">
    <location>
        <begin position="1111"/>
        <end position="1133"/>
    </location>
</feature>
<dbReference type="GO" id="GO:0140284">
    <property type="term" value="C:endoplasmic reticulum-endosome membrane contact site"/>
    <property type="evidence" value="ECO:0007669"/>
    <property type="project" value="TreeGrafter"/>
</dbReference>
<feature type="transmembrane region" description="Helical" evidence="2">
    <location>
        <begin position="934"/>
        <end position="954"/>
    </location>
</feature>
<organism evidence="4 5">
    <name type="scientific">Triparma laevis f. longispina</name>
    <dbReference type="NCBI Taxonomy" id="1714387"/>
    <lineage>
        <taxon>Eukaryota</taxon>
        <taxon>Sar</taxon>
        <taxon>Stramenopiles</taxon>
        <taxon>Ochrophyta</taxon>
        <taxon>Bolidophyceae</taxon>
        <taxon>Parmales</taxon>
        <taxon>Triparmaceae</taxon>
        <taxon>Triparma</taxon>
    </lineage>
</organism>
<proteinExistence type="predicted"/>
<feature type="domain" description="START" evidence="3">
    <location>
        <begin position="484"/>
        <end position="623"/>
    </location>
</feature>
<keyword evidence="2" id="KW-0472">Membrane</keyword>
<dbReference type="SUPFAM" id="SSF55961">
    <property type="entry name" value="Bet v1-like"/>
    <property type="match status" value="3"/>
</dbReference>
<evidence type="ECO:0000256" key="1">
    <source>
        <dbReference type="SAM" id="MobiDB-lite"/>
    </source>
</evidence>
<feature type="transmembrane region" description="Helical" evidence="2">
    <location>
        <begin position="1012"/>
        <end position="1030"/>
    </location>
</feature>
<keyword evidence="5" id="KW-1185">Reference proteome</keyword>
<dbReference type="OrthoDB" id="10427575at2759"/>
<evidence type="ECO:0000259" key="3">
    <source>
        <dbReference type="PROSITE" id="PS50848"/>
    </source>
</evidence>
<dbReference type="GO" id="GO:0005765">
    <property type="term" value="C:lysosomal membrane"/>
    <property type="evidence" value="ECO:0007669"/>
    <property type="project" value="TreeGrafter"/>
</dbReference>
<feature type="transmembrane region" description="Helical" evidence="2">
    <location>
        <begin position="835"/>
        <end position="854"/>
    </location>
</feature>
<feature type="transmembrane region" description="Helical" evidence="2">
    <location>
        <begin position="982"/>
        <end position="1005"/>
    </location>
</feature>
<dbReference type="AlphaFoldDB" id="A0A9W7A2R1"/>
<dbReference type="Gene3D" id="3.30.530.20">
    <property type="match status" value="3"/>
</dbReference>
<keyword evidence="2" id="KW-1133">Transmembrane helix</keyword>
<dbReference type="InterPro" id="IPR051869">
    <property type="entry name" value="STARD3"/>
</dbReference>
<evidence type="ECO:0000313" key="5">
    <source>
        <dbReference type="Proteomes" id="UP001165122"/>
    </source>
</evidence>
<dbReference type="GO" id="GO:0005789">
    <property type="term" value="C:endoplasmic reticulum membrane"/>
    <property type="evidence" value="ECO:0007669"/>
    <property type="project" value="TreeGrafter"/>
</dbReference>
<dbReference type="Pfam" id="PF01852">
    <property type="entry name" value="START"/>
    <property type="match status" value="1"/>
</dbReference>
<dbReference type="Proteomes" id="UP001165122">
    <property type="component" value="Unassembled WGS sequence"/>
</dbReference>
<feature type="compositionally biased region" description="Polar residues" evidence="1">
    <location>
        <begin position="1227"/>
        <end position="1238"/>
    </location>
</feature>
<dbReference type="InterPro" id="IPR023393">
    <property type="entry name" value="START-like_dom_sf"/>
</dbReference>
<sequence length="1263" mass="143155">MHGRAELQVDCSAESALIYWFDYCSISRSRTSSEEGNLARTIIEQSDRSSIVGTVKTAPWPFYWREFVFKTVWKRVEEGYILGTVTVDDKVDYGKTFRGVRGRTKVFVSFERVSGRSCKVRITQVLDLSGLVPAFVMNMKLQLSLSVAEEMREAFEEDDEIDKLGRMCILRRMQLGKEECTEEEEEIIDKALKMSERAKHAEYRALDCSDPRVSLKSFTHLDDDPSEPSVIFGQAEVVVDALPEVAASWEFLLEGRKARKNHFNEGGIDRNTYNASAYTILYQQVRKIAPGIQHREWRSKGMWKKVSDDKYLITYSDTADFDEMLPIKPNVVRASAHSILTFERLPDNMNVPQTKFTFIGRVALNGIIPHQIVDKKQPEFLTSVGTTVRKSFDKSDRIDRSRRDEFKRKLEVHDHNSYTHEENNIIDAMLHKMEAFDTKGSGRKKIKTPNSFINLETTTVNNTFWGRSNSTVRASPEAVLAYFWDTHARHQDKVDTVEKTALKPAVKSDHVRVDYIVKKAAHRGAFHEREFVTMNMWKLLDDDTYLHVCVPIEHTDKPRLERGGKTKGNSVMPKTRQGLNLGRMVRHRAEYFHAAKIKRGRDGGSIVEWIVSVDMKGNLPGWINLSVVRYNLHRATSLQQYFSNHKLLEEYEKIDGEILASSLMAKLDSGMGVGMEDSENDAIKFRVKVLFKTNEALRKLGEQYEFFEPMMVKVIKNKLRPGKDCEKKLNHLSVKDGERIGASLAGSLATNVSGSSSVGEWLARFPAMREMASKYSWFEPMMTSIGTQLLGEVSWGLKSRMIVGASLSFIDLVSDLLVGWYYLSSEDSEEHIYGWLTFGMVAGNIFFCTIIALVNHSKSTKAMLYDLLWIIVGMKPVKDAMTVTSGSDKPKHSYLAPVVEMTFSKCIELFAEAIPACCLQIYALILANERKTGVIISALLAALTTGFNVAIISYDMDTSPSNRKNSPWIYGYIPDKSSHRTIVFLCIIINGGTVVLSRALMVVFMCLVDFRIALSWMLFEMILFLAYKAIRRDFRYWIPFDGDAASMAVAVVVRVICKIITDFTSMPHFRHPFELGGFYWTLNLCVTQLGVFTSAYVYTSYGDGELPDERVWQLIMLLFVVWLTSFLTFLLMIKRSYVHTFICSMAGHQYTCYLFHSFSSDELKASVLFTVHRSHWISIHAEVAEWVGKNWDGWVNDKQEGFEDIKGSIPESVMSIIRGKGKGVVSSEGNSGMSSTGLSGERSVGGERTIVREVVGGVGESSG</sequence>
<dbReference type="PROSITE" id="PS50848">
    <property type="entry name" value="START"/>
    <property type="match status" value="1"/>
</dbReference>
<name>A0A9W7A2R1_9STRA</name>
<dbReference type="EMBL" id="BRXW01000496">
    <property type="protein sequence ID" value="GMH60295.1"/>
    <property type="molecule type" value="Genomic_DNA"/>
</dbReference>
<feature type="region of interest" description="Disordered" evidence="1">
    <location>
        <begin position="1224"/>
        <end position="1244"/>
    </location>
</feature>
<gene>
    <name evidence="4" type="ORF">TrLO_g15916</name>
</gene>